<keyword evidence="1" id="KW-0812">Transmembrane</keyword>
<organism evidence="2">
    <name type="scientific">Diabrotica virgifera virgifera</name>
    <name type="common">western corn rootworm</name>
    <dbReference type="NCBI Taxonomy" id="50390"/>
    <lineage>
        <taxon>Eukaryota</taxon>
        <taxon>Metazoa</taxon>
        <taxon>Ecdysozoa</taxon>
        <taxon>Arthropoda</taxon>
        <taxon>Hexapoda</taxon>
        <taxon>Insecta</taxon>
        <taxon>Pterygota</taxon>
        <taxon>Neoptera</taxon>
        <taxon>Endopterygota</taxon>
        <taxon>Coleoptera</taxon>
        <taxon>Polyphaga</taxon>
        <taxon>Cucujiformia</taxon>
        <taxon>Chrysomeloidea</taxon>
        <taxon>Chrysomelidae</taxon>
        <taxon>Galerucinae</taxon>
        <taxon>Diabroticina</taxon>
        <taxon>Diabroticites</taxon>
        <taxon>Diabrotica</taxon>
    </lineage>
</organism>
<reference evidence="2" key="1">
    <citation type="submission" date="2025-08" db="UniProtKB">
        <authorList>
            <consortium name="RefSeq"/>
        </authorList>
    </citation>
    <scope>IDENTIFICATION</scope>
    <source>
        <tissue evidence="2">Whole insect</tissue>
    </source>
</reference>
<feature type="non-terminal residue" evidence="2">
    <location>
        <position position="222"/>
    </location>
</feature>
<keyword evidence="1" id="KW-0472">Membrane</keyword>
<evidence type="ECO:0000313" key="2">
    <source>
        <dbReference type="RefSeq" id="XP_028149778.1"/>
    </source>
</evidence>
<accession>A0A6P7GWK0</accession>
<proteinExistence type="predicted"/>
<protein>
    <submittedName>
        <fullName evidence="2">Uncharacterized protein LOC114343167</fullName>
    </submittedName>
</protein>
<dbReference type="AlphaFoldDB" id="A0A6P7GWK0"/>
<evidence type="ECO:0000256" key="1">
    <source>
        <dbReference type="SAM" id="Phobius"/>
    </source>
</evidence>
<name>A0A6P7GWK0_DIAVI</name>
<keyword evidence="1" id="KW-1133">Transmembrane helix</keyword>
<sequence length="222" mass="25952">MERRCGQGNNEDLCSRLATFGDGQKRLAMYIAEEKLDIETNEDLSNLVNNLGIMTVCCAYPLYSTKWTKMLRLITDYRMFDKPPKIDETIKFGNRCALLIVTFYVTISIMYEFNSIYAGKSCHKLAEQKGLRKICFTLYPVWLPFEISISSQIMISVFQLVLILVCVVPAGVGIHLPWEVSQHLYNHVQHLNNQFNNIFETDDKEEQRRRLNKWIKYHNRIV</sequence>
<dbReference type="InParanoid" id="A0A6P7GWK0"/>
<feature type="transmembrane region" description="Helical" evidence="1">
    <location>
        <begin position="153"/>
        <end position="176"/>
    </location>
</feature>
<feature type="transmembrane region" description="Helical" evidence="1">
    <location>
        <begin position="92"/>
        <end position="111"/>
    </location>
</feature>
<dbReference type="RefSeq" id="XP_028149778.1">
    <property type="nucleotide sequence ID" value="XM_028293977.1"/>
</dbReference>
<gene>
    <name evidence="2" type="primary">LOC114343167</name>
</gene>